<dbReference type="PANTHER" id="PTHR43794:SF11">
    <property type="entry name" value="AMIDOHYDROLASE-RELATED DOMAIN-CONTAINING PROTEIN"/>
    <property type="match status" value="1"/>
</dbReference>
<dbReference type="Gene3D" id="2.30.40.10">
    <property type="entry name" value="Urease, subunit C, domain 1"/>
    <property type="match status" value="1"/>
</dbReference>
<proteinExistence type="predicted"/>
<keyword evidence="1 3" id="KW-0378">Hydrolase</keyword>
<dbReference type="Gene3D" id="3.20.20.140">
    <property type="entry name" value="Metal-dependent hydrolases"/>
    <property type="match status" value="1"/>
</dbReference>
<dbReference type="InterPro" id="IPR050287">
    <property type="entry name" value="MTA/SAH_deaminase"/>
</dbReference>
<dbReference type="SUPFAM" id="SSF51556">
    <property type="entry name" value="Metallo-dependent hydrolases"/>
    <property type="match status" value="1"/>
</dbReference>
<accession>A0A644YA71</accession>
<protein>
    <submittedName>
        <fullName evidence="3">Putative aminohydrolase SsnA</fullName>
        <ecNumber evidence="3">3.-.-.-</ecNumber>
    </submittedName>
</protein>
<feature type="domain" description="Amidohydrolase-related" evidence="2">
    <location>
        <begin position="52"/>
        <end position="386"/>
    </location>
</feature>
<organism evidence="3">
    <name type="scientific">bioreactor metagenome</name>
    <dbReference type="NCBI Taxonomy" id="1076179"/>
    <lineage>
        <taxon>unclassified sequences</taxon>
        <taxon>metagenomes</taxon>
        <taxon>ecological metagenomes</taxon>
    </lineage>
</organism>
<dbReference type="SUPFAM" id="SSF51338">
    <property type="entry name" value="Composite domain of metallo-dependent hydrolases"/>
    <property type="match status" value="1"/>
</dbReference>
<dbReference type="InterPro" id="IPR032466">
    <property type="entry name" value="Metal_Hydrolase"/>
</dbReference>
<dbReference type="InterPro" id="IPR006680">
    <property type="entry name" value="Amidohydro-rel"/>
</dbReference>
<dbReference type="InterPro" id="IPR011059">
    <property type="entry name" value="Metal-dep_hydrolase_composite"/>
</dbReference>
<name>A0A644YA71_9ZZZZ</name>
<dbReference type="EMBL" id="VSSQ01004411">
    <property type="protein sequence ID" value="MPM25087.1"/>
    <property type="molecule type" value="Genomic_DNA"/>
</dbReference>
<dbReference type="EC" id="3.-.-.-" evidence="3"/>
<evidence type="ECO:0000256" key="1">
    <source>
        <dbReference type="ARBA" id="ARBA00022801"/>
    </source>
</evidence>
<evidence type="ECO:0000259" key="2">
    <source>
        <dbReference type="Pfam" id="PF01979"/>
    </source>
</evidence>
<dbReference type="PANTHER" id="PTHR43794">
    <property type="entry name" value="AMINOHYDROLASE SSNA-RELATED"/>
    <property type="match status" value="1"/>
</dbReference>
<dbReference type="GO" id="GO:0016810">
    <property type="term" value="F:hydrolase activity, acting on carbon-nitrogen (but not peptide) bonds"/>
    <property type="evidence" value="ECO:0007669"/>
    <property type="project" value="InterPro"/>
</dbReference>
<dbReference type="Pfam" id="PF01979">
    <property type="entry name" value="Amidohydro_1"/>
    <property type="match status" value="1"/>
</dbReference>
<evidence type="ECO:0000313" key="3">
    <source>
        <dbReference type="EMBL" id="MPM25087.1"/>
    </source>
</evidence>
<comment type="caution">
    <text evidence="3">The sequence shown here is derived from an EMBL/GenBank/DDBJ whole genome shotgun (WGS) entry which is preliminary data.</text>
</comment>
<reference evidence="3" key="1">
    <citation type="submission" date="2019-08" db="EMBL/GenBank/DDBJ databases">
        <authorList>
            <person name="Kucharzyk K."/>
            <person name="Murdoch R.W."/>
            <person name="Higgins S."/>
            <person name="Loffler F."/>
        </authorList>
    </citation>
    <scope>NUCLEOTIDE SEQUENCE</scope>
</reference>
<dbReference type="AlphaFoldDB" id="A0A644YA71"/>
<gene>
    <name evidence="3" type="primary">ssnA_7</name>
    <name evidence="3" type="ORF">SDC9_71577</name>
</gene>
<sequence length="418" mass="46750">MILLKNATYIHPETFEITTGNMLVDEAPGAGFQFVPADAKADKVIDCTGLIVTQSFVNAHHHVYSALSRGMNAPKKSPTNFTETLEYIWWTLDQCLDQDMVRLSALTTAMNCAKHGCTFAIDHHASPNYLKGSLETIAKAFDEVGVGHLLCYEITDRYGVEKTRESLEESDDYLNNRRGLVGLHASFTVEEDTLKKSIEIAGKHKTGIHIHVAEDPVDEKITKEKYGCSVVQRLERAGALTLKNNIFGHGLHMDLIERTLVRESGTWMAVNFDSNLNNRVGFFTSSELGDRIMLGTDGMHSDMIKSAQTALFAGQNFDNVGWGDIYTRLRNGARYLHESDIKHGSNNLVIFDYDSPTPVTQNNFLGHFYFGLEGRHVKHTIADGKLIYSEGKILTADEETILKESRKAAQLLWNKMSE</sequence>